<evidence type="ECO:0000256" key="6">
    <source>
        <dbReference type="ARBA" id="ARBA00023295"/>
    </source>
</evidence>
<evidence type="ECO:0000256" key="5">
    <source>
        <dbReference type="ARBA" id="ARBA00023277"/>
    </source>
</evidence>
<evidence type="ECO:0000256" key="2">
    <source>
        <dbReference type="ARBA" id="ARBA00007072"/>
    </source>
</evidence>
<proteinExistence type="inferred from homology"/>
<dbReference type="SUPFAM" id="SSF48208">
    <property type="entry name" value="Six-hairpin glycosidases"/>
    <property type="match status" value="1"/>
</dbReference>
<dbReference type="GO" id="GO:0008810">
    <property type="term" value="F:cellulase activity"/>
    <property type="evidence" value="ECO:0007669"/>
    <property type="project" value="UniProtKB-EC"/>
</dbReference>
<feature type="active site" evidence="8">
    <location>
        <position position="468"/>
    </location>
</feature>
<dbReference type="PROSITE" id="PS00698">
    <property type="entry name" value="GH9_3"/>
    <property type="match status" value="1"/>
</dbReference>
<evidence type="ECO:0000256" key="3">
    <source>
        <dbReference type="ARBA" id="ARBA00022801"/>
    </source>
</evidence>
<feature type="region of interest" description="Disordered" evidence="10">
    <location>
        <begin position="458"/>
        <end position="478"/>
    </location>
</feature>
<comment type="catalytic activity">
    <reaction evidence="1 9">
        <text>Endohydrolysis of (1-&gt;4)-beta-D-glucosidic linkages in cellulose, lichenin and cereal beta-D-glucans.</text>
        <dbReference type="EC" id="3.2.1.4"/>
    </reaction>
</comment>
<evidence type="ECO:0000256" key="4">
    <source>
        <dbReference type="ARBA" id="ARBA00023001"/>
    </source>
</evidence>
<keyword evidence="7 8" id="KW-0624">Polysaccharide degradation</keyword>
<dbReference type="InterPro" id="IPR008928">
    <property type="entry name" value="6-hairpin_glycosidase_sf"/>
</dbReference>
<keyword evidence="5 8" id="KW-0119">Carbohydrate metabolism</keyword>
<keyword evidence="6 8" id="KW-0326">Glycosidase</keyword>
<keyword evidence="13" id="KW-1185">Reference proteome</keyword>
<evidence type="ECO:0000256" key="9">
    <source>
        <dbReference type="RuleBase" id="RU361166"/>
    </source>
</evidence>
<dbReference type="PANTHER" id="PTHR22298">
    <property type="entry name" value="ENDO-1,4-BETA-GLUCANASE"/>
    <property type="match status" value="1"/>
</dbReference>
<dbReference type="InterPro" id="IPR033126">
    <property type="entry name" value="Glyco_hydro_9_Asp/Glu_AS"/>
</dbReference>
<feature type="chain" id="PRO_5029932816" description="Endoglucanase" evidence="9">
    <location>
        <begin position="34"/>
        <end position="494"/>
    </location>
</feature>
<name>A0A7N0U7G4_KALFE</name>
<evidence type="ECO:0000256" key="8">
    <source>
        <dbReference type="PROSITE-ProRule" id="PRU10060"/>
    </source>
</evidence>
<keyword evidence="3 8" id="KW-0378">Hydrolase</keyword>
<evidence type="ECO:0000256" key="10">
    <source>
        <dbReference type="SAM" id="MobiDB-lite"/>
    </source>
</evidence>
<accession>A0A7N0U7G4</accession>
<dbReference type="Proteomes" id="UP000594263">
    <property type="component" value="Unplaced"/>
</dbReference>
<dbReference type="EnsemblPlants" id="Kaladp0055s0050.1.v1.1">
    <property type="protein sequence ID" value="Kaladp0055s0050.1.v1.1"/>
    <property type="gene ID" value="Kaladp0055s0050.v1.1"/>
</dbReference>
<keyword evidence="4 9" id="KW-0136">Cellulose degradation</keyword>
<organism evidence="12 13">
    <name type="scientific">Kalanchoe fedtschenkoi</name>
    <name type="common">Lavender scallops</name>
    <name type="synonym">South American air plant</name>
    <dbReference type="NCBI Taxonomy" id="63787"/>
    <lineage>
        <taxon>Eukaryota</taxon>
        <taxon>Viridiplantae</taxon>
        <taxon>Streptophyta</taxon>
        <taxon>Embryophyta</taxon>
        <taxon>Tracheophyta</taxon>
        <taxon>Spermatophyta</taxon>
        <taxon>Magnoliopsida</taxon>
        <taxon>eudicotyledons</taxon>
        <taxon>Gunneridae</taxon>
        <taxon>Pentapetalae</taxon>
        <taxon>Saxifragales</taxon>
        <taxon>Crassulaceae</taxon>
        <taxon>Kalanchoe</taxon>
    </lineage>
</organism>
<dbReference type="FunFam" id="1.50.10.10:FF:000020">
    <property type="entry name" value="Endoglucanase"/>
    <property type="match status" value="1"/>
</dbReference>
<dbReference type="InterPro" id="IPR001701">
    <property type="entry name" value="Glyco_hydro_9"/>
</dbReference>
<reference evidence="12" key="1">
    <citation type="submission" date="2021-01" db="UniProtKB">
        <authorList>
            <consortium name="EnsemblPlants"/>
        </authorList>
    </citation>
    <scope>IDENTIFICATION</scope>
</reference>
<evidence type="ECO:0000256" key="7">
    <source>
        <dbReference type="ARBA" id="ARBA00023326"/>
    </source>
</evidence>
<evidence type="ECO:0000313" key="13">
    <source>
        <dbReference type="Proteomes" id="UP000594263"/>
    </source>
</evidence>
<dbReference type="Pfam" id="PF00759">
    <property type="entry name" value="Glyco_hydro_9"/>
    <property type="match status" value="1"/>
</dbReference>
<evidence type="ECO:0000259" key="11">
    <source>
        <dbReference type="Pfam" id="PF00759"/>
    </source>
</evidence>
<feature type="compositionally biased region" description="Polar residues" evidence="10">
    <location>
        <begin position="462"/>
        <end position="478"/>
    </location>
</feature>
<dbReference type="GO" id="GO:0030245">
    <property type="term" value="P:cellulose catabolic process"/>
    <property type="evidence" value="ECO:0007669"/>
    <property type="project" value="UniProtKB-KW"/>
</dbReference>
<protein>
    <recommendedName>
        <fullName evidence="9">Endoglucanase</fullName>
        <ecNumber evidence="9">3.2.1.4</ecNumber>
    </recommendedName>
</protein>
<dbReference type="Gramene" id="Kaladp0055s0050.1.v1.1">
    <property type="protein sequence ID" value="Kaladp0055s0050.1.v1.1"/>
    <property type="gene ID" value="Kaladp0055s0050.v1.1"/>
</dbReference>
<keyword evidence="9" id="KW-0732">Signal</keyword>
<comment type="similarity">
    <text evidence="2 8 9">Belongs to the glycosyl hydrolase 9 (cellulase E) family.</text>
</comment>
<dbReference type="OMA" id="EEYICSC"/>
<evidence type="ECO:0000313" key="12">
    <source>
        <dbReference type="EnsemblPlants" id="Kaladp0055s0050.1.v1.1"/>
    </source>
</evidence>
<dbReference type="InterPro" id="IPR012341">
    <property type="entry name" value="6hp_glycosidase-like_sf"/>
</dbReference>
<dbReference type="EC" id="3.2.1.4" evidence="9"/>
<feature type="active site" evidence="8">
    <location>
        <position position="477"/>
    </location>
</feature>
<feature type="domain" description="Glycoside hydrolase family 9" evidence="11">
    <location>
        <begin position="37"/>
        <end position="490"/>
    </location>
</feature>
<dbReference type="Gene3D" id="1.50.10.10">
    <property type="match status" value="1"/>
</dbReference>
<sequence>MASHTMMNKLAVPVASLALLVVVLLHGVSPALAAIDYKSALTKSLLFFEAQRSGKLPSNQRVVWRGDSALKDGSEAGIDLSGGYYDAGDNVKFGFPYAFTITMLSWAAVDFAQPLKTHGEFDNALAAIRWGTDYLIKAHPEPNVLYGQVGDGNADHECWQRPEDMTTPRPAYKIDAQNPGSDLAGETAAAFAASSLAFKAKDSSYSATLLKHATQLYDFAQSSKGQYQSSIQQAGQFYSSSGYEDELVWAAAWLYRATKDEKYLTDILSSGGTGGVRSQFSWDDKYIGAQILIAKLIADGNVQPNGTWAQAKSDGESFICSCVQKGRNNVKKSPGGMLWFQGWSNLQYTNSAGFILAVYSDYLKATKATLSCPGGNVSPAELLDFARSQVDYILGSNPNKISYMLGFGSNYPTRVHHRAASIVSIKKDPTPVSCKGGFDTYFHVSTPNPNVLEGAIVGGPDQSDSYTDSRDNYSQSEPSTVVNAPLVGLLARVA</sequence>
<evidence type="ECO:0000256" key="1">
    <source>
        <dbReference type="ARBA" id="ARBA00000966"/>
    </source>
</evidence>
<feature type="signal peptide" evidence="9">
    <location>
        <begin position="1"/>
        <end position="33"/>
    </location>
</feature>
<dbReference type="AlphaFoldDB" id="A0A7N0U7G4"/>